<keyword evidence="1" id="KW-0472">Membrane</keyword>
<organism evidence="2 3">
    <name type="scientific">Aureimonas phyllosphaerae</name>
    <dbReference type="NCBI Taxonomy" id="1166078"/>
    <lineage>
        <taxon>Bacteria</taxon>
        <taxon>Pseudomonadati</taxon>
        <taxon>Pseudomonadota</taxon>
        <taxon>Alphaproteobacteria</taxon>
        <taxon>Hyphomicrobiales</taxon>
        <taxon>Aurantimonadaceae</taxon>
        <taxon>Aureimonas</taxon>
    </lineage>
</organism>
<evidence type="ECO:0000313" key="3">
    <source>
        <dbReference type="Proteomes" id="UP000531216"/>
    </source>
</evidence>
<keyword evidence="3" id="KW-1185">Reference proteome</keyword>
<gene>
    <name evidence="2" type="ORF">GGR05_001997</name>
</gene>
<dbReference type="OrthoDB" id="7907470at2"/>
<accession>A0A7W6FU96</accession>
<protein>
    <submittedName>
        <fullName evidence="2">Glucan phosphoethanolaminetransferase (Alkaline phosphatase superfamily)</fullName>
    </submittedName>
</protein>
<feature type="transmembrane region" description="Helical" evidence="1">
    <location>
        <begin position="56"/>
        <end position="77"/>
    </location>
</feature>
<name>A0A7W6FU96_9HYPH</name>
<evidence type="ECO:0000256" key="1">
    <source>
        <dbReference type="SAM" id="Phobius"/>
    </source>
</evidence>
<sequence>MVFQLISRLLTGEASIYFARLRTIATIYVVMGIFALAMLFFLFLALFAWIAHSIGVVATALIFAAACLVILIGVYIFLTIARRPPRRRARERMQSDVASIASVAAVSNLPLLFRSLRRRKSLLIVPVAAASVWGVFRVLQNWRDGGYGR</sequence>
<reference evidence="2 3" key="1">
    <citation type="submission" date="2020-08" db="EMBL/GenBank/DDBJ databases">
        <title>Genomic Encyclopedia of Type Strains, Phase IV (KMG-IV): sequencing the most valuable type-strain genomes for metagenomic binning, comparative biology and taxonomic classification.</title>
        <authorList>
            <person name="Goeker M."/>
        </authorList>
    </citation>
    <scope>NUCLEOTIDE SEQUENCE [LARGE SCALE GENOMIC DNA]</scope>
    <source>
        <strain evidence="2 3">DSM 25024</strain>
    </source>
</reference>
<dbReference type="EMBL" id="JACIDO010000003">
    <property type="protein sequence ID" value="MBB3935853.1"/>
    <property type="molecule type" value="Genomic_DNA"/>
</dbReference>
<comment type="caution">
    <text evidence="2">The sequence shown here is derived from an EMBL/GenBank/DDBJ whole genome shotgun (WGS) entry which is preliminary data.</text>
</comment>
<evidence type="ECO:0000313" key="2">
    <source>
        <dbReference type="EMBL" id="MBB3935853.1"/>
    </source>
</evidence>
<dbReference type="Proteomes" id="UP000531216">
    <property type="component" value="Unassembled WGS sequence"/>
</dbReference>
<feature type="transmembrane region" description="Helical" evidence="1">
    <location>
        <begin position="122"/>
        <end position="139"/>
    </location>
</feature>
<dbReference type="RefSeq" id="WP_090961160.1">
    <property type="nucleotide sequence ID" value="NZ_FOOA01000003.1"/>
</dbReference>
<proteinExistence type="predicted"/>
<keyword evidence="1" id="KW-0812">Transmembrane</keyword>
<feature type="transmembrane region" description="Helical" evidence="1">
    <location>
        <begin position="25"/>
        <end position="50"/>
    </location>
</feature>
<keyword evidence="1" id="KW-1133">Transmembrane helix</keyword>
<dbReference type="AlphaFoldDB" id="A0A7W6FU96"/>
<keyword evidence="2" id="KW-0808">Transferase</keyword>
<dbReference type="GO" id="GO:0016740">
    <property type="term" value="F:transferase activity"/>
    <property type="evidence" value="ECO:0007669"/>
    <property type="project" value="UniProtKB-KW"/>
</dbReference>